<keyword evidence="7" id="KW-1185">Reference proteome</keyword>
<evidence type="ECO:0000256" key="2">
    <source>
        <dbReference type="ARBA" id="ARBA00022475"/>
    </source>
</evidence>
<gene>
    <name evidence="6" type="ORF">GJ700_01975</name>
</gene>
<dbReference type="InterPro" id="IPR051120">
    <property type="entry name" value="ABC_AA/LPS_Transport"/>
</dbReference>
<dbReference type="EMBL" id="WKJJ01000001">
    <property type="protein sequence ID" value="MRV70488.1"/>
    <property type="molecule type" value="Genomic_DNA"/>
</dbReference>
<dbReference type="GO" id="GO:0016887">
    <property type="term" value="F:ATP hydrolysis activity"/>
    <property type="evidence" value="ECO:0007669"/>
    <property type="project" value="InterPro"/>
</dbReference>
<dbReference type="Gene3D" id="3.40.50.300">
    <property type="entry name" value="P-loop containing nucleotide triphosphate hydrolases"/>
    <property type="match status" value="1"/>
</dbReference>
<evidence type="ECO:0000313" key="6">
    <source>
        <dbReference type="EMBL" id="MRV70488.1"/>
    </source>
</evidence>
<dbReference type="InterPro" id="IPR027417">
    <property type="entry name" value="P-loop_NTPase"/>
</dbReference>
<dbReference type="PANTHER" id="PTHR45772:SF7">
    <property type="entry name" value="AMINO ACID ABC TRANSPORTER ATP-BINDING PROTEIN"/>
    <property type="match status" value="1"/>
</dbReference>
<evidence type="ECO:0000259" key="5">
    <source>
        <dbReference type="PROSITE" id="PS50893"/>
    </source>
</evidence>
<dbReference type="Pfam" id="PF00005">
    <property type="entry name" value="ABC_tran"/>
    <property type="match status" value="1"/>
</dbReference>
<dbReference type="GO" id="GO:0042941">
    <property type="term" value="P:D-alanine transmembrane transport"/>
    <property type="evidence" value="ECO:0007669"/>
    <property type="project" value="TreeGrafter"/>
</dbReference>
<dbReference type="GO" id="GO:0015192">
    <property type="term" value="F:L-phenylalanine transmembrane transporter activity"/>
    <property type="evidence" value="ECO:0007669"/>
    <property type="project" value="TreeGrafter"/>
</dbReference>
<dbReference type="GO" id="GO:0005524">
    <property type="term" value="F:ATP binding"/>
    <property type="evidence" value="ECO:0007669"/>
    <property type="project" value="UniProtKB-KW"/>
</dbReference>
<organism evidence="6 7">
    <name type="scientific">Pseudoduganella rivuli</name>
    <dbReference type="NCBI Taxonomy" id="2666085"/>
    <lineage>
        <taxon>Bacteria</taxon>
        <taxon>Pseudomonadati</taxon>
        <taxon>Pseudomonadota</taxon>
        <taxon>Betaproteobacteria</taxon>
        <taxon>Burkholderiales</taxon>
        <taxon>Oxalobacteraceae</taxon>
        <taxon>Telluria group</taxon>
        <taxon>Pseudoduganella</taxon>
    </lineage>
</organism>
<accession>A0A7X2LR68</accession>
<comment type="caution">
    <text evidence="6">The sequence shown here is derived from an EMBL/GenBank/DDBJ whole genome shotgun (WGS) entry which is preliminary data.</text>
</comment>
<name>A0A7X2LR68_9BURK</name>
<evidence type="ECO:0000256" key="1">
    <source>
        <dbReference type="ARBA" id="ARBA00022448"/>
    </source>
</evidence>
<evidence type="ECO:0000256" key="3">
    <source>
        <dbReference type="ARBA" id="ARBA00022741"/>
    </source>
</evidence>
<sequence>MTMLLQLTNVSKSYNGMRVIPPLSLAIEEGEFVGVISPNGAGKSTLFGLISGVHRSDGGAIALDGVDIGGLDAAARCRAGIACTFQIPKPFLGMTVYENVLVAATFGGQLGRAAARERAARALAQCGLLAEGDVPAQRLSLLQRKRLELARAIATGPRLLLLDEVAGGLTDSEVLELLALVGAIHRGGTTVVWIEHLVHALVSVAKRLVVLSAGTIINDGESQAVLASQVVRESYLGSGAETNAGELHAAH</sequence>
<protein>
    <submittedName>
        <fullName evidence="6">ATP-binding cassette domain-containing protein</fullName>
    </submittedName>
</protein>
<dbReference type="PROSITE" id="PS50893">
    <property type="entry name" value="ABC_TRANSPORTER_2"/>
    <property type="match status" value="1"/>
</dbReference>
<dbReference type="InterPro" id="IPR003439">
    <property type="entry name" value="ABC_transporter-like_ATP-bd"/>
</dbReference>
<keyword evidence="4 6" id="KW-0067">ATP-binding</keyword>
<dbReference type="GO" id="GO:1903805">
    <property type="term" value="P:L-valine import across plasma membrane"/>
    <property type="evidence" value="ECO:0007669"/>
    <property type="project" value="TreeGrafter"/>
</dbReference>
<dbReference type="AlphaFoldDB" id="A0A7X2LR68"/>
<dbReference type="GO" id="GO:1903806">
    <property type="term" value="P:L-isoleucine import across plasma membrane"/>
    <property type="evidence" value="ECO:0007669"/>
    <property type="project" value="TreeGrafter"/>
</dbReference>
<dbReference type="GO" id="GO:0005886">
    <property type="term" value="C:plasma membrane"/>
    <property type="evidence" value="ECO:0007669"/>
    <property type="project" value="TreeGrafter"/>
</dbReference>
<keyword evidence="3" id="KW-0547">Nucleotide-binding</keyword>
<dbReference type="SUPFAM" id="SSF52540">
    <property type="entry name" value="P-loop containing nucleoside triphosphate hydrolases"/>
    <property type="match status" value="1"/>
</dbReference>
<keyword evidence="2" id="KW-0472">Membrane</keyword>
<dbReference type="Proteomes" id="UP000446768">
    <property type="component" value="Unassembled WGS sequence"/>
</dbReference>
<evidence type="ECO:0000256" key="4">
    <source>
        <dbReference type="ARBA" id="ARBA00022840"/>
    </source>
</evidence>
<dbReference type="PANTHER" id="PTHR45772">
    <property type="entry name" value="CONSERVED COMPONENT OF ABC TRANSPORTER FOR NATURAL AMINO ACIDS-RELATED"/>
    <property type="match status" value="1"/>
</dbReference>
<keyword evidence="1" id="KW-0813">Transport</keyword>
<dbReference type="GO" id="GO:0015188">
    <property type="term" value="F:L-isoleucine transmembrane transporter activity"/>
    <property type="evidence" value="ECO:0007669"/>
    <property type="project" value="TreeGrafter"/>
</dbReference>
<dbReference type="SMART" id="SM00382">
    <property type="entry name" value="AAA"/>
    <property type="match status" value="1"/>
</dbReference>
<dbReference type="GO" id="GO:0015808">
    <property type="term" value="P:L-alanine transport"/>
    <property type="evidence" value="ECO:0007669"/>
    <property type="project" value="TreeGrafter"/>
</dbReference>
<proteinExistence type="predicted"/>
<dbReference type="GO" id="GO:0005304">
    <property type="term" value="F:L-valine transmembrane transporter activity"/>
    <property type="evidence" value="ECO:0007669"/>
    <property type="project" value="TreeGrafter"/>
</dbReference>
<evidence type="ECO:0000313" key="7">
    <source>
        <dbReference type="Proteomes" id="UP000446768"/>
    </source>
</evidence>
<reference evidence="6 7" key="1">
    <citation type="submission" date="2019-11" db="EMBL/GenBank/DDBJ databases">
        <title>Novel species isolated from a subtropical stream in China.</title>
        <authorList>
            <person name="Lu H."/>
        </authorList>
    </citation>
    <scope>NUCLEOTIDE SEQUENCE [LARGE SCALE GENOMIC DNA]</scope>
    <source>
        <strain evidence="6 7">FT92W</strain>
    </source>
</reference>
<dbReference type="InterPro" id="IPR003593">
    <property type="entry name" value="AAA+_ATPase"/>
</dbReference>
<keyword evidence="2" id="KW-1003">Cell membrane</keyword>
<feature type="domain" description="ABC transporter" evidence="5">
    <location>
        <begin position="5"/>
        <end position="238"/>
    </location>
</feature>